<dbReference type="PANTHER" id="PTHR46866">
    <property type="entry name" value="GH12955P"/>
    <property type="match status" value="1"/>
</dbReference>
<dbReference type="PANTHER" id="PTHR46866:SF1">
    <property type="entry name" value="GH12955P"/>
    <property type="match status" value="1"/>
</dbReference>
<dbReference type="SMART" id="SM00320">
    <property type="entry name" value="WD40"/>
    <property type="match status" value="2"/>
</dbReference>
<organism evidence="2 3">
    <name type="scientific">Didymodactylos carnosus</name>
    <dbReference type="NCBI Taxonomy" id="1234261"/>
    <lineage>
        <taxon>Eukaryota</taxon>
        <taxon>Metazoa</taxon>
        <taxon>Spiralia</taxon>
        <taxon>Gnathifera</taxon>
        <taxon>Rotifera</taxon>
        <taxon>Eurotatoria</taxon>
        <taxon>Bdelloidea</taxon>
        <taxon>Philodinida</taxon>
        <taxon>Philodinidae</taxon>
        <taxon>Didymodactylos</taxon>
    </lineage>
</organism>
<feature type="non-terminal residue" evidence="2">
    <location>
        <position position="1"/>
    </location>
</feature>
<evidence type="ECO:0000313" key="2">
    <source>
        <dbReference type="EMBL" id="CAF3822111.1"/>
    </source>
</evidence>
<proteinExistence type="predicted"/>
<dbReference type="InterPro" id="IPR001680">
    <property type="entry name" value="WD40_rpt"/>
</dbReference>
<comment type="caution">
    <text evidence="2">The sequence shown here is derived from an EMBL/GenBank/DDBJ whole genome shotgun (WGS) entry which is preliminary data.</text>
</comment>
<dbReference type="Proteomes" id="UP000677228">
    <property type="component" value="Unassembled WGS sequence"/>
</dbReference>
<dbReference type="Proteomes" id="UP000682733">
    <property type="component" value="Unassembled WGS sequence"/>
</dbReference>
<accession>A0A8S2K1K3</accession>
<dbReference type="Gene3D" id="2.130.10.10">
    <property type="entry name" value="YVTN repeat-like/Quinoprotein amine dehydrogenase"/>
    <property type="match status" value="1"/>
</dbReference>
<dbReference type="AlphaFoldDB" id="A0A8S2K1K3"/>
<dbReference type="EMBL" id="CAJNOK010008160">
    <property type="protein sequence ID" value="CAF1055946.1"/>
    <property type="molecule type" value="Genomic_DNA"/>
</dbReference>
<evidence type="ECO:0000313" key="3">
    <source>
        <dbReference type="Proteomes" id="UP000682733"/>
    </source>
</evidence>
<protein>
    <submittedName>
        <fullName evidence="2">Uncharacterized protein</fullName>
    </submittedName>
</protein>
<dbReference type="SUPFAM" id="SSF50978">
    <property type="entry name" value="WD40 repeat-like"/>
    <property type="match status" value="1"/>
</dbReference>
<dbReference type="InterPro" id="IPR015943">
    <property type="entry name" value="WD40/YVTN_repeat-like_dom_sf"/>
</dbReference>
<dbReference type="EMBL" id="CAJOBA010008173">
    <property type="protein sequence ID" value="CAF3822111.1"/>
    <property type="molecule type" value="Genomic_DNA"/>
</dbReference>
<name>A0A8S2K1K3_9BILA</name>
<dbReference type="InterPro" id="IPR036322">
    <property type="entry name" value="WD40_repeat_dom_sf"/>
</dbReference>
<gene>
    <name evidence="1" type="ORF">OVA965_LOCUS17174</name>
    <name evidence="2" type="ORF">TMI583_LOCUS17182</name>
</gene>
<sequence length="177" mass="19295">NIDVGESNELLCTIFLLGQIKTIATNPNSYSALVGFSTGTVSVFDVRSGIIQGTLKVPEGEILKVNFYSRNRFYTSSADGSIYLWNTRELSSPQPTLLKSHVDSAPMVSSTNNEIIVGTTTNKLCIYSNLKSTAQIDCQSSKLQSDNFKGIMSSMGLFPLNRLFLFGSDTGNIELLC</sequence>
<evidence type="ECO:0000313" key="1">
    <source>
        <dbReference type="EMBL" id="CAF1055946.1"/>
    </source>
</evidence>
<reference evidence="2" key="1">
    <citation type="submission" date="2021-02" db="EMBL/GenBank/DDBJ databases">
        <authorList>
            <person name="Nowell W R."/>
        </authorList>
    </citation>
    <scope>NUCLEOTIDE SEQUENCE</scope>
</reference>